<dbReference type="PANTHER" id="PTHR37919">
    <property type="entry name" value="PROTEIN CBG05606"/>
    <property type="match status" value="1"/>
</dbReference>
<dbReference type="PANTHER" id="PTHR37919:SF2">
    <property type="entry name" value="EXPERA DOMAIN-CONTAINING PROTEIN"/>
    <property type="match status" value="1"/>
</dbReference>
<keyword evidence="1" id="KW-0812">Transmembrane</keyword>
<comment type="caution">
    <text evidence="2">The sequence shown here is derived from an EMBL/GenBank/DDBJ whole genome shotgun (WGS) entry which is preliminary data.</text>
</comment>
<dbReference type="Proteomes" id="UP000266743">
    <property type="component" value="Chromosome 11"/>
</dbReference>
<gene>
    <name evidence="2" type="ORF">DPX39_110023100</name>
</gene>
<protein>
    <submittedName>
        <fullName evidence="2">Emopamil binding protein</fullName>
    </submittedName>
</protein>
<feature type="transmembrane region" description="Helical" evidence="1">
    <location>
        <begin position="75"/>
        <end position="93"/>
    </location>
</feature>
<evidence type="ECO:0000313" key="2">
    <source>
        <dbReference type="EMBL" id="RHW67681.1"/>
    </source>
</evidence>
<feature type="transmembrane region" description="Helical" evidence="1">
    <location>
        <begin position="100"/>
        <end position="119"/>
    </location>
</feature>
<dbReference type="AlphaFoldDB" id="A0A3L6KW23"/>
<feature type="transmembrane region" description="Helical" evidence="1">
    <location>
        <begin position="12"/>
        <end position="32"/>
    </location>
</feature>
<organism evidence="2">
    <name type="scientific">Trypanosoma brucei equiperdum</name>
    <dbReference type="NCBI Taxonomy" id="630700"/>
    <lineage>
        <taxon>Eukaryota</taxon>
        <taxon>Discoba</taxon>
        <taxon>Euglenozoa</taxon>
        <taxon>Kinetoplastea</taxon>
        <taxon>Metakinetoplastina</taxon>
        <taxon>Trypanosomatida</taxon>
        <taxon>Trypanosomatidae</taxon>
        <taxon>Trypanosoma</taxon>
    </lineage>
</organism>
<keyword evidence="1" id="KW-1133">Transmembrane helix</keyword>
<dbReference type="EMBL" id="QSBY01000011">
    <property type="protein sequence ID" value="RHW67681.1"/>
    <property type="molecule type" value="Genomic_DNA"/>
</dbReference>
<sequence>MTTMEKPRLPTVATAWLLLTAPVVLLDAVFVLNRPKTPDTPHPLGELVLFQPWTVYATYDRRYAPNEDAFVVAQSWMNLLEVTLGLLALLLSFSGYWKSAIKLAAVVSVMTFSKTLLYFVMDFVEGGEYTRHIGYLDKLLMVLLPSSVWIIVPFFTAIRCLQSLSQAGSPGSGDNSPKKRKNK</sequence>
<name>A0A3L6KW23_9TRYP</name>
<reference evidence="2" key="1">
    <citation type="submission" date="2018-09" db="EMBL/GenBank/DDBJ databases">
        <title>whole genome sequence of T. equiperdum IVM-t1 strain.</title>
        <authorList>
            <person name="Suganuma K."/>
        </authorList>
    </citation>
    <scope>NUCLEOTIDE SEQUENCE [LARGE SCALE GENOMIC DNA]</scope>
    <source>
        <strain evidence="2">IVM-t1</strain>
    </source>
</reference>
<feature type="transmembrane region" description="Helical" evidence="1">
    <location>
        <begin position="139"/>
        <end position="158"/>
    </location>
</feature>
<evidence type="ECO:0000256" key="1">
    <source>
        <dbReference type="SAM" id="Phobius"/>
    </source>
</evidence>
<proteinExistence type="predicted"/>
<accession>A0A3L6KW23</accession>
<keyword evidence="1" id="KW-0472">Membrane</keyword>